<dbReference type="RefSeq" id="WP_330109010.1">
    <property type="nucleotide sequence ID" value="NZ_JAZDQT010000003.1"/>
</dbReference>
<protein>
    <submittedName>
        <fullName evidence="1">Uncharacterized protein</fullName>
    </submittedName>
</protein>
<reference evidence="1 2" key="1">
    <citation type="submission" date="2024-01" db="EMBL/GenBank/DDBJ databases">
        <title>Pedobacter sp. nov., isolated from fresh soil.</title>
        <authorList>
            <person name="Le N.T.T."/>
        </authorList>
    </citation>
    <scope>NUCLEOTIDE SEQUENCE [LARGE SCALE GENOMIC DNA]</scope>
    <source>
        <strain evidence="1 2">KR3-3</strain>
    </source>
</reference>
<accession>A0ABU7IBG7</accession>
<comment type="caution">
    <text evidence="1">The sequence shown here is derived from an EMBL/GenBank/DDBJ whole genome shotgun (WGS) entry which is preliminary data.</text>
</comment>
<gene>
    <name evidence="1" type="ORF">VRU48_16445</name>
</gene>
<dbReference type="EMBL" id="JAZDQT010000003">
    <property type="protein sequence ID" value="MEE1946716.1"/>
    <property type="molecule type" value="Genomic_DNA"/>
</dbReference>
<sequence length="132" mass="15497">MSIPVTVKIHPDKPTINTLPKKLPNKVYVIDYDTHLEIEGKWVLKFKITMLVRANGGDVEFSYQRNMKFGFLPPKSKDDFYYVCNYCYQTTVIEFNKTLDDLPCDDKYMDMHFESYEALKNKVDNALKPNLN</sequence>
<dbReference type="Proteomes" id="UP001336835">
    <property type="component" value="Unassembled WGS sequence"/>
</dbReference>
<evidence type="ECO:0000313" key="2">
    <source>
        <dbReference type="Proteomes" id="UP001336835"/>
    </source>
</evidence>
<keyword evidence="2" id="KW-1185">Reference proteome</keyword>
<organism evidence="1 2">
    <name type="scientific">Pedobacter albus</name>
    <dbReference type="NCBI Taxonomy" id="3113905"/>
    <lineage>
        <taxon>Bacteria</taxon>
        <taxon>Pseudomonadati</taxon>
        <taxon>Bacteroidota</taxon>
        <taxon>Sphingobacteriia</taxon>
        <taxon>Sphingobacteriales</taxon>
        <taxon>Sphingobacteriaceae</taxon>
        <taxon>Pedobacter</taxon>
    </lineage>
</organism>
<proteinExistence type="predicted"/>
<evidence type="ECO:0000313" key="1">
    <source>
        <dbReference type="EMBL" id="MEE1946716.1"/>
    </source>
</evidence>
<name>A0ABU7IBG7_9SPHI</name>